<dbReference type="Proteomes" id="UP000232323">
    <property type="component" value="Unassembled WGS sequence"/>
</dbReference>
<reference evidence="8 9" key="1">
    <citation type="submission" date="2017-08" db="EMBL/GenBank/DDBJ databases">
        <title>Acidophilic green algal genome provides insights into adaptation to an acidic environment.</title>
        <authorList>
            <person name="Hirooka S."/>
            <person name="Hirose Y."/>
            <person name="Kanesaki Y."/>
            <person name="Higuchi S."/>
            <person name="Fujiwara T."/>
            <person name="Onuma R."/>
            <person name="Era A."/>
            <person name="Ohbayashi R."/>
            <person name="Uzuka A."/>
            <person name="Nozaki H."/>
            <person name="Yoshikawa H."/>
            <person name="Miyagishima S.Y."/>
        </authorList>
    </citation>
    <scope>NUCLEOTIDE SEQUENCE [LARGE SCALE GENOMIC DNA]</scope>
    <source>
        <strain evidence="8 9">NIES-2499</strain>
    </source>
</reference>
<evidence type="ECO:0000256" key="2">
    <source>
        <dbReference type="ARBA" id="ARBA00007863"/>
    </source>
</evidence>
<dbReference type="OrthoDB" id="429955at2759"/>
<keyword evidence="3" id="KW-0813">Transport</keyword>
<evidence type="ECO:0000256" key="4">
    <source>
        <dbReference type="ARBA" id="ARBA00022692"/>
    </source>
</evidence>
<dbReference type="GO" id="GO:0016020">
    <property type="term" value="C:membrane"/>
    <property type="evidence" value="ECO:0007669"/>
    <property type="project" value="UniProtKB-SubCell"/>
</dbReference>
<dbReference type="InterPro" id="IPR009262">
    <property type="entry name" value="SLC35_F1/F2/F6"/>
</dbReference>
<evidence type="ECO:0000256" key="3">
    <source>
        <dbReference type="ARBA" id="ARBA00022448"/>
    </source>
</evidence>
<feature type="transmembrane region" description="Helical" evidence="7">
    <location>
        <begin position="44"/>
        <end position="61"/>
    </location>
</feature>
<feature type="transmembrane region" description="Helical" evidence="7">
    <location>
        <begin position="101"/>
        <end position="118"/>
    </location>
</feature>
<evidence type="ECO:0000313" key="9">
    <source>
        <dbReference type="Proteomes" id="UP000232323"/>
    </source>
</evidence>
<gene>
    <name evidence="8" type="ORF">CEUSTIGMA_g3152.t1</name>
</gene>
<evidence type="ECO:0000256" key="6">
    <source>
        <dbReference type="ARBA" id="ARBA00023136"/>
    </source>
</evidence>
<dbReference type="InterPro" id="IPR037185">
    <property type="entry name" value="EmrE-like"/>
</dbReference>
<dbReference type="Pfam" id="PF06027">
    <property type="entry name" value="SLC35F"/>
    <property type="match status" value="2"/>
</dbReference>
<dbReference type="EMBL" id="BEGY01000013">
    <property type="protein sequence ID" value="GAX75709.1"/>
    <property type="molecule type" value="Genomic_DNA"/>
</dbReference>
<feature type="transmembrane region" description="Helical" evidence="7">
    <location>
        <begin position="12"/>
        <end position="32"/>
    </location>
</feature>
<evidence type="ECO:0008006" key="10">
    <source>
        <dbReference type="Google" id="ProtNLM"/>
    </source>
</evidence>
<evidence type="ECO:0000256" key="1">
    <source>
        <dbReference type="ARBA" id="ARBA00004141"/>
    </source>
</evidence>
<evidence type="ECO:0000256" key="5">
    <source>
        <dbReference type="ARBA" id="ARBA00022989"/>
    </source>
</evidence>
<feature type="transmembrane region" description="Helical" evidence="7">
    <location>
        <begin position="186"/>
        <end position="205"/>
    </location>
</feature>
<feature type="transmembrane region" description="Helical" evidence="7">
    <location>
        <begin position="130"/>
        <end position="149"/>
    </location>
</feature>
<feature type="transmembrane region" description="Helical" evidence="7">
    <location>
        <begin position="156"/>
        <end position="174"/>
    </location>
</feature>
<dbReference type="PANTHER" id="PTHR14233:SF4">
    <property type="entry name" value="SOLUTE CARRIER FAMILY 35 MEMBER F2"/>
    <property type="match status" value="1"/>
</dbReference>
<organism evidence="8 9">
    <name type="scientific">Chlamydomonas eustigma</name>
    <dbReference type="NCBI Taxonomy" id="1157962"/>
    <lineage>
        <taxon>Eukaryota</taxon>
        <taxon>Viridiplantae</taxon>
        <taxon>Chlorophyta</taxon>
        <taxon>core chlorophytes</taxon>
        <taxon>Chlorophyceae</taxon>
        <taxon>CS clade</taxon>
        <taxon>Chlamydomonadales</taxon>
        <taxon>Chlamydomonadaceae</taxon>
        <taxon>Chlamydomonas</taxon>
    </lineage>
</organism>
<dbReference type="PANTHER" id="PTHR14233">
    <property type="entry name" value="DUF914-RELATED"/>
    <property type="match status" value="1"/>
</dbReference>
<dbReference type="STRING" id="1157962.A0A250WYD7"/>
<accession>A0A250WYD7</accession>
<dbReference type="AlphaFoldDB" id="A0A250WYD7"/>
<feature type="transmembrane region" description="Helical" evidence="7">
    <location>
        <begin position="217"/>
        <end position="238"/>
    </location>
</feature>
<proteinExistence type="inferred from homology"/>
<feature type="transmembrane region" description="Helical" evidence="7">
    <location>
        <begin position="308"/>
        <end position="327"/>
    </location>
</feature>
<protein>
    <recommendedName>
        <fullName evidence="10">EamA domain-containing protein</fullName>
    </recommendedName>
</protein>
<dbReference type="SUPFAM" id="SSF103481">
    <property type="entry name" value="Multidrug resistance efflux transporter EmrE"/>
    <property type="match status" value="1"/>
</dbReference>
<comment type="caution">
    <text evidence="8">The sequence shown here is derived from an EMBL/GenBank/DDBJ whole genome shotgun (WGS) entry which is preliminary data.</text>
</comment>
<keyword evidence="9" id="KW-1185">Reference proteome</keyword>
<comment type="subcellular location">
    <subcellularLocation>
        <location evidence="1">Membrane</location>
        <topology evidence="1">Multi-pass membrane protein</topology>
    </subcellularLocation>
</comment>
<keyword evidence="5 7" id="KW-1133">Transmembrane helix</keyword>
<dbReference type="GO" id="GO:0022857">
    <property type="term" value="F:transmembrane transporter activity"/>
    <property type="evidence" value="ECO:0007669"/>
    <property type="project" value="InterPro"/>
</dbReference>
<evidence type="ECO:0000313" key="8">
    <source>
        <dbReference type="EMBL" id="GAX75709.1"/>
    </source>
</evidence>
<dbReference type="InterPro" id="IPR052221">
    <property type="entry name" value="SLC35F_Transporter"/>
</dbReference>
<evidence type="ECO:0000256" key="7">
    <source>
        <dbReference type="SAM" id="Phobius"/>
    </source>
</evidence>
<comment type="similarity">
    <text evidence="2">Belongs to the SLC35F solute transporter family.</text>
</comment>
<sequence>MEVKRDTLRACFIGQVLSFLLAITGTTSGVLASSGINAPTTQSFFNYCLLAVTCSIIHWWCTTQHHHSHPNNGTAQPLQTACGNTKFRLSEYIPFKLSNKWYIYLILAILDVEGNFLVTKAYQYTSVTSVTLLDCTTIPAVMILSLIVFRSSYLPGHIIGALLCTAGLGVLVLTDSSSETGGRNPVLGDLLVIAGAAVYAVCNIVQEKLLSDKTSRWELLAMIGVFGSLISGVQAVALERDAWQGAAWNMQTMGAMIGFALSLYLFYVLVPSVLILGSSTVLNLSLLTSDLWAVGSRVVFFGGFGGTAWAFAIALSAEAVGLVLYAWSGETHRHADKQQLERPWSTLNRMSDIEAEDFISTERFHKGEAYHAEQQESTALLSNVAISSSEPDDNASSK</sequence>
<keyword evidence="6 7" id="KW-0472">Membrane</keyword>
<keyword evidence="4 7" id="KW-0812">Transmembrane</keyword>
<name>A0A250WYD7_9CHLO</name>